<keyword evidence="1" id="KW-0378">Hydrolase</keyword>
<keyword evidence="5" id="KW-1185">Reference proteome</keyword>
<dbReference type="Pfam" id="PF13976">
    <property type="entry name" value="gag_pre-integrs"/>
    <property type="match status" value="1"/>
</dbReference>
<gene>
    <name evidence="4" type="ORF">Tco_1124847</name>
</gene>
<protein>
    <submittedName>
        <fullName evidence="4">Zinc finger, CCHC-type containing protein</fullName>
    </submittedName>
</protein>
<reference evidence="4" key="2">
    <citation type="submission" date="2022-01" db="EMBL/GenBank/DDBJ databases">
        <authorList>
            <person name="Yamashiro T."/>
            <person name="Shiraishi A."/>
            <person name="Satake H."/>
            <person name="Nakayama K."/>
        </authorList>
    </citation>
    <scope>NUCLEOTIDE SEQUENCE</scope>
</reference>
<dbReference type="InterPro" id="IPR054722">
    <property type="entry name" value="PolX-like_BBD"/>
</dbReference>
<comment type="caution">
    <text evidence="4">The sequence shown here is derived from an EMBL/GenBank/DDBJ whole genome shotgun (WGS) entry which is preliminary data.</text>
</comment>
<accession>A0ABQ5JA44</accession>
<proteinExistence type="predicted"/>
<name>A0ABQ5JA44_9ASTR</name>
<dbReference type="InterPro" id="IPR039537">
    <property type="entry name" value="Retrotran_Ty1/copia-like"/>
</dbReference>
<evidence type="ECO:0000313" key="5">
    <source>
        <dbReference type="Proteomes" id="UP001151760"/>
    </source>
</evidence>
<dbReference type="Pfam" id="PF22936">
    <property type="entry name" value="Pol_BBD"/>
    <property type="match status" value="1"/>
</dbReference>
<evidence type="ECO:0000259" key="2">
    <source>
        <dbReference type="Pfam" id="PF13976"/>
    </source>
</evidence>
<feature type="domain" description="GAG-pre-integrase" evidence="2">
    <location>
        <begin position="163"/>
        <end position="206"/>
    </location>
</feature>
<dbReference type="Proteomes" id="UP001151760">
    <property type="component" value="Unassembled WGS sequence"/>
</dbReference>
<dbReference type="InterPro" id="IPR025724">
    <property type="entry name" value="GAG-pre-integrase_dom"/>
</dbReference>
<dbReference type="PANTHER" id="PTHR42648:SF30">
    <property type="entry name" value="RIBONUCLEASE H-LIKE DOMAIN, GAG-PRE-INTEGRASE DOMAIN PROTEIN-RELATED"/>
    <property type="match status" value="1"/>
</dbReference>
<reference evidence="4" key="1">
    <citation type="journal article" date="2022" name="Int. J. Mol. Sci.">
        <title>Draft Genome of Tanacetum Coccineum: Genomic Comparison of Closely Related Tanacetum-Family Plants.</title>
        <authorList>
            <person name="Yamashiro T."/>
            <person name="Shiraishi A."/>
            <person name="Nakayama K."/>
            <person name="Satake H."/>
        </authorList>
    </citation>
    <scope>NUCLEOTIDE SEQUENCE</scope>
</reference>
<feature type="domain" description="Retrovirus-related Pol polyprotein from transposon TNT 1-94-like beta-barrel" evidence="3">
    <location>
        <begin position="92"/>
        <end position="151"/>
    </location>
</feature>
<evidence type="ECO:0000256" key="1">
    <source>
        <dbReference type="ARBA" id="ARBA00022670"/>
    </source>
</evidence>
<dbReference type="PANTHER" id="PTHR42648">
    <property type="entry name" value="TRANSPOSASE, PUTATIVE-RELATED"/>
    <property type="match status" value="1"/>
</dbReference>
<evidence type="ECO:0000259" key="3">
    <source>
        <dbReference type="Pfam" id="PF22936"/>
    </source>
</evidence>
<sequence length="910" mass="104584">MVRCLICKDGIETEFHLFNQCNVAVDIWIDIFKRWIRNDSSTEGSDHNWTLMNFSEYNLHIPIPNDRDDETVEQIRKRSKWENGDYDDDVAWWVESGASIHVYKYRCWFKTYESLDDESILDMGNKSTAMVHRHSCADLRFSFGKVVSLINIIDDIANLAFISTFKLNDSTLWHVRLGHVHFKQIQVMSKNRLISDFDMDIERFCYVYLLHTKYETLDKFKVFENEVELQQRALIKRYKTDRRGEYMDTLYIQYVGLSDGFYVVRLLDPKLKTLCDRGIDCIFIGYTEHSKAFSLYAIEPNEFVSINSINESRGAIFCENRFLSIPRPSQRSMINGTYDIGDLEVSKEVLEEFVFQQPELRKSKRKRFSMKDKGEADIILGIKIKHESNGISVSHYHYKDEVTPGNGLGGIEYTVIRAMTALTLIVVNGIQDAKLNPKTLDEAFSLAGAAETRFANLDIWEFLRSNPSTLGEDFFKARINEARFEIVARKDKEHIIEKKIDVILPLQGKFASPKAKRSLNADEYISVEEVVGGGEALGIGEDDDLGDAATDGGDGTVESGDISILNSLIGHGSPRSLQLCGTISTMKVLIDKEVDKEVQYDVYTLHVLIPFLKRLNDQYIKKKKMKAAMQRRLWDPGIKKNIRHHLEGKVVVKEWGMIRPWLGYYYSLLWDDPERWIFAITKYFSLLNTPADQRLRIVGFNLEGVGAEWFRWMSWNGLITTWDRFRELLASKPMTLGYVFSLARIIKARFEAIAKKEHNIKEKVDTTLSLPSEEASLVVKGPLDASEDTLLSLRRSVDEVSSVIEDVFDIDESNVEGMQVRDKFAEFFEDRESVEKVLSATKLPKGGNSHSGYSPYHLEDKVNFEGVGNVTPWAAEVRRRKRVKCYIQGSGRRKRKKVIGRGSGRQFVMG</sequence>
<dbReference type="EMBL" id="BQNB010021630">
    <property type="protein sequence ID" value="GJU08417.1"/>
    <property type="molecule type" value="Genomic_DNA"/>
</dbReference>
<organism evidence="4 5">
    <name type="scientific">Tanacetum coccineum</name>
    <dbReference type="NCBI Taxonomy" id="301880"/>
    <lineage>
        <taxon>Eukaryota</taxon>
        <taxon>Viridiplantae</taxon>
        <taxon>Streptophyta</taxon>
        <taxon>Embryophyta</taxon>
        <taxon>Tracheophyta</taxon>
        <taxon>Spermatophyta</taxon>
        <taxon>Magnoliopsida</taxon>
        <taxon>eudicotyledons</taxon>
        <taxon>Gunneridae</taxon>
        <taxon>Pentapetalae</taxon>
        <taxon>asterids</taxon>
        <taxon>campanulids</taxon>
        <taxon>Asterales</taxon>
        <taxon>Asteraceae</taxon>
        <taxon>Asteroideae</taxon>
        <taxon>Anthemideae</taxon>
        <taxon>Anthemidinae</taxon>
        <taxon>Tanacetum</taxon>
    </lineage>
</organism>
<keyword evidence="1" id="KW-0645">Protease</keyword>
<evidence type="ECO:0000313" key="4">
    <source>
        <dbReference type="EMBL" id="GJU08417.1"/>
    </source>
</evidence>